<evidence type="ECO:0000313" key="2">
    <source>
        <dbReference type="EMBL" id="MBB5021276.1"/>
    </source>
</evidence>
<proteinExistence type="predicted"/>
<keyword evidence="3" id="KW-1185">Reference proteome</keyword>
<feature type="chain" id="PRO_5031513410" description="Lipoprotein" evidence="1">
    <location>
        <begin position="19"/>
        <end position="361"/>
    </location>
</feature>
<feature type="signal peptide" evidence="1">
    <location>
        <begin position="1"/>
        <end position="18"/>
    </location>
</feature>
<keyword evidence="1" id="KW-0732">Signal</keyword>
<evidence type="ECO:0008006" key="4">
    <source>
        <dbReference type="Google" id="ProtNLM"/>
    </source>
</evidence>
<dbReference type="RefSeq" id="WP_183729674.1">
    <property type="nucleotide sequence ID" value="NZ_JACHID010000002.1"/>
</dbReference>
<protein>
    <recommendedName>
        <fullName evidence="4">Lipoprotein</fullName>
    </recommendedName>
</protein>
<evidence type="ECO:0000313" key="3">
    <source>
        <dbReference type="Proteomes" id="UP000528322"/>
    </source>
</evidence>
<name>A0A7W7Y388_9BACT</name>
<dbReference type="AlphaFoldDB" id="A0A7W7Y388"/>
<dbReference type="EMBL" id="JACHID010000002">
    <property type="protein sequence ID" value="MBB5021276.1"/>
    <property type="molecule type" value="Genomic_DNA"/>
</dbReference>
<dbReference type="Proteomes" id="UP000528322">
    <property type="component" value="Unassembled WGS sequence"/>
</dbReference>
<accession>A0A7W7Y388</accession>
<gene>
    <name evidence="2" type="ORF">HNR37_000582</name>
</gene>
<organism evidence="2 3">
    <name type="scientific">Desulfurispira natronophila</name>
    <dbReference type="NCBI Taxonomy" id="682562"/>
    <lineage>
        <taxon>Bacteria</taxon>
        <taxon>Pseudomonadati</taxon>
        <taxon>Chrysiogenota</taxon>
        <taxon>Chrysiogenia</taxon>
        <taxon>Chrysiogenales</taxon>
        <taxon>Chrysiogenaceae</taxon>
        <taxon>Desulfurispira</taxon>
    </lineage>
</organism>
<evidence type="ECO:0000256" key="1">
    <source>
        <dbReference type="SAM" id="SignalP"/>
    </source>
</evidence>
<dbReference type="PROSITE" id="PS51257">
    <property type="entry name" value="PROKAR_LIPOPROTEIN"/>
    <property type="match status" value="1"/>
</dbReference>
<reference evidence="2 3" key="1">
    <citation type="submission" date="2020-08" db="EMBL/GenBank/DDBJ databases">
        <title>Genomic Encyclopedia of Type Strains, Phase IV (KMG-IV): sequencing the most valuable type-strain genomes for metagenomic binning, comparative biology and taxonomic classification.</title>
        <authorList>
            <person name="Goeker M."/>
        </authorList>
    </citation>
    <scope>NUCLEOTIDE SEQUENCE [LARGE SCALE GENOMIC DNA]</scope>
    <source>
        <strain evidence="2 3">DSM 22071</strain>
    </source>
</reference>
<sequence>MKKFVCLLITLGFITTIAGCSGDDTVARAGNDGAELTLRTDKKSIVADGQATATIEVALIERDSSLSEVQSVVLSTSLGEIFDKEGEPLEQLEVSGMQGGNKIFFRSEHAGEALLVAKYGELTAELKLRAEAIEGTKLAHHLFATPAYENLCPELMSCLRLDYYSSSSQIKVFTTGNYTAPDGMELDLYVLDLVLASGTNGEGSADAMRFLDSSASFDSGIIAAGDILVLPQLPSENRVRTITRSATQHDTLYIEHPFTKNFNNEPYFIARQSTVADIYGFEDEEEGEKLLYQGSTSSLKDGQASFAFDYPVERADYGCPDNSGNLPAQQSERVYVVVLSQHSSGLQGFVSEDGEFCFAAP</sequence>
<comment type="caution">
    <text evidence="2">The sequence shown here is derived from an EMBL/GenBank/DDBJ whole genome shotgun (WGS) entry which is preliminary data.</text>
</comment>